<sequence length="34" mass="3690">MVLEGLCEGKAIGYSTGKRCRRGVCNKKLGNYGQ</sequence>
<proteinExistence type="predicted"/>
<dbReference type="AlphaFoldDB" id="A0A5K3FAM3"/>
<protein>
    <submittedName>
        <fullName evidence="1">Nodule Cysteine-Rich (NCR) secreted peptide</fullName>
    </submittedName>
</protein>
<evidence type="ECO:0000313" key="1">
    <source>
        <dbReference type="WBParaSite" id="MCU_006294-RA"/>
    </source>
</evidence>
<reference evidence="1" key="1">
    <citation type="submission" date="2019-11" db="UniProtKB">
        <authorList>
            <consortium name="WormBaseParasite"/>
        </authorList>
    </citation>
    <scope>IDENTIFICATION</scope>
</reference>
<name>A0A5K3FAM3_MESCO</name>
<organism evidence="1">
    <name type="scientific">Mesocestoides corti</name>
    <name type="common">Flatworm</name>
    <dbReference type="NCBI Taxonomy" id="53468"/>
    <lineage>
        <taxon>Eukaryota</taxon>
        <taxon>Metazoa</taxon>
        <taxon>Spiralia</taxon>
        <taxon>Lophotrochozoa</taxon>
        <taxon>Platyhelminthes</taxon>
        <taxon>Cestoda</taxon>
        <taxon>Eucestoda</taxon>
        <taxon>Cyclophyllidea</taxon>
        <taxon>Mesocestoididae</taxon>
        <taxon>Mesocestoides</taxon>
    </lineage>
</organism>
<accession>A0A5K3FAM3</accession>
<dbReference type="WBParaSite" id="MCU_006294-RA">
    <property type="protein sequence ID" value="MCU_006294-RA"/>
    <property type="gene ID" value="MCU_006294"/>
</dbReference>